<dbReference type="Gene3D" id="3.90.380.10">
    <property type="entry name" value="Naphthalene 1,2-dioxygenase Alpha Subunit, Chain A, domain 1"/>
    <property type="match status" value="1"/>
</dbReference>
<evidence type="ECO:0000313" key="2">
    <source>
        <dbReference type="Proteomes" id="UP001430614"/>
    </source>
</evidence>
<dbReference type="SUPFAM" id="SSF55961">
    <property type="entry name" value="Bet v1-like"/>
    <property type="match status" value="1"/>
</dbReference>
<organism evidence="1 2">
    <name type="scientific">Paraburkholderia translucens</name>
    <dbReference type="NCBI Taxonomy" id="2886945"/>
    <lineage>
        <taxon>Bacteria</taxon>
        <taxon>Pseudomonadati</taxon>
        <taxon>Pseudomonadota</taxon>
        <taxon>Betaproteobacteria</taxon>
        <taxon>Burkholderiales</taxon>
        <taxon>Burkholderiaceae</taxon>
        <taxon>Paraburkholderia</taxon>
    </lineage>
</organism>
<sequence length="112" mass="12638">MKGESAKDRESRIRQFEDFSNVAGMGTPDDLVEFREQQRGFQARLERWSDISRGHHKWVSGATANTTLLGIAPNLTGTEPTHEGLYVNQHGTWRDTILKGLDKSLELQGERA</sequence>
<evidence type="ECO:0000313" key="1">
    <source>
        <dbReference type="EMBL" id="MCC8401858.1"/>
    </source>
</evidence>
<gene>
    <name evidence="1" type="ORF">LJ655_08125</name>
</gene>
<dbReference type="Proteomes" id="UP001430614">
    <property type="component" value="Unassembled WGS sequence"/>
</dbReference>
<proteinExistence type="predicted"/>
<reference evidence="1 2" key="1">
    <citation type="submission" date="2021-11" db="EMBL/GenBank/DDBJ databases">
        <authorList>
            <person name="Oh E.-T."/>
            <person name="Kim S.-B."/>
        </authorList>
    </citation>
    <scope>NUCLEOTIDE SEQUENCE [LARGE SCALE GENOMIC DNA]</scope>
    <source>
        <strain evidence="1 2">MMS20-SJTN17</strain>
    </source>
</reference>
<protein>
    <submittedName>
        <fullName evidence="1">Uncharacterized protein</fullName>
    </submittedName>
</protein>
<name>A0ABS8KBL9_9BURK</name>
<comment type="caution">
    <text evidence="1">The sequence shown here is derived from an EMBL/GenBank/DDBJ whole genome shotgun (WGS) entry which is preliminary data.</text>
</comment>
<accession>A0ABS8KBL9</accession>
<dbReference type="RefSeq" id="WP_230560745.1">
    <property type="nucleotide sequence ID" value="NZ_JAJITC010000004.1"/>
</dbReference>
<keyword evidence="2" id="KW-1185">Reference proteome</keyword>
<dbReference type="EMBL" id="JAJITC010000004">
    <property type="protein sequence ID" value="MCC8401858.1"/>
    <property type="molecule type" value="Genomic_DNA"/>
</dbReference>